<keyword evidence="1" id="KW-1133">Transmembrane helix</keyword>
<dbReference type="AlphaFoldDB" id="A0A1M6PMY9"/>
<dbReference type="STRING" id="169427.SAMN05192548_101365"/>
<accession>A0A1M6PMY9</accession>
<evidence type="ECO:0000313" key="3">
    <source>
        <dbReference type="EMBL" id="SHK09282.1"/>
    </source>
</evidence>
<feature type="transmembrane region" description="Helical" evidence="1">
    <location>
        <begin position="6"/>
        <end position="25"/>
    </location>
</feature>
<feature type="transmembrane region" description="Helical" evidence="1">
    <location>
        <begin position="98"/>
        <end position="121"/>
    </location>
</feature>
<dbReference type="EMBL" id="FRAB01000013">
    <property type="protein sequence ID" value="SHK09282.1"/>
    <property type="molecule type" value="Genomic_DNA"/>
</dbReference>
<organism evidence="3 4">
    <name type="scientific">Paraburkholderia terricola</name>
    <dbReference type="NCBI Taxonomy" id="169427"/>
    <lineage>
        <taxon>Bacteria</taxon>
        <taxon>Pseudomonadati</taxon>
        <taxon>Pseudomonadota</taxon>
        <taxon>Betaproteobacteria</taxon>
        <taxon>Burkholderiales</taxon>
        <taxon>Burkholderiaceae</taxon>
        <taxon>Paraburkholderia</taxon>
    </lineage>
</organism>
<evidence type="ECO:0000313" key="4">
    <source>
        <dbReference type="Proteomes" id="UP000184395"/>
    </source>
</evidence>
<feature type="transmembrane region" description="Helical" evidence="1">
    <location>
        <begin position="65"/>
        <end position="86"/>
    </location>
</feature>
<name>A0A1M6PMY9_9BURK</name>
<dbReference type="KEGG" id="pts:CUJ90_28725"/>
<dbReference type="RefSeq" id="WP_073429204.1">
    <property type="nucleotide sequence ID" value="NZ_CADFGY010000015.1"/>
</dbReference>
<gene>
    <name evidence="2" type="ORF">J2804_000140</name>
    <name evidence="3" type="ORF">SAMN05192548_101365</name>
</gene>
<reference evidence="2 5" key="2">
    <citation type="submission" date="2023-07" db="EMBL/GenBank/DDBJ databases">
        <title>Sorghum-associated microbial communities from plants grown in Nebraska, USA.</title>
        <authorList>
            <person name="Schachtman D."/>
        </authorList>
    </citation>
    <scope>NUCLEOTIDE SEQUENCE [LARGE SCALE GENOMIC DNA]</scope>
    <source>
        <strain evidence="2 5">DS1316</strain>
    </source>
</reference>
<dbReference type="EMBL" id="JAVDRP010000001">
    <property type="protein sequence ID" value="MDR6406752.1"/>
    <property type="molecule type" value="Genomic_DNA"/>
</dbReference>
<dbReference type="Proteomes" id="UP000184395">
    <property type="component" value="Unassembled WGS sequence"/>
</dbReference>
<keyword evidence="1" id="KW-0472">Membrane</keyword>
<dbReference type="Proteomes" id="UP001264340">
    <property type="component" value="Unassembled WGS sequence"/>
</dbReference>
<evidence type="ECO:0000256" key="1">
    <source>
        <dbReference type="SAM" id="Phobius"/>
    </source>
</evidence>
<keyword evidence="1" id="KW-0812">Transmembrane</keyword>
<keyword evidence="5" id="KW-1185">Reference proteome</keyword>
<proteinExistence type="predicted"/>
<protein>
    <submittedName>
        <fullName evidence="3">Uncharacterized protein</fullName>
    </submittedName>
</protein>
<sequence>MEPALVLKTATVLLALGALGGLVMAGMRFAGQPHPPAWLAMLHGSVAAAALTLLIYAAATVGLPALALGALILFLIAGAGGAVLNLRYHWKMLALPKWLIVVHAGVAVLGFALLVIAAWAASGA</sequence>
<evidence type="ECO:0000313" key="2">
    <source>
        <dbReference type="EMBL" id="MDR6406752.1"/>
    </source>
</evidence>
<evidence type="ECO:0000313" key="5">
    <source>
        <dbReference type="Proteomes" id="UP001264340"/>
    </source>
</evidence>
<reference evidence="3 4" key="1">
    <citation type="submission" date="2016-11" db="EMBL/GenBank/DDBJ databases">
        <authorList>
            <person name="Jaros S."/>
            <person name="Januszkiewicz K."/>
            <person name="Wedrychowicz H."/>
        </authorList>
    </citation>
    <scope>NUCLEOTIDE SEQUENCE [LARGE SCALE GENOMIC DNA]</scope>
    <source>
        <strain evidence="3 4">LMG 20594</strain>
    </source>
</reference>
<feature type="transmembrane region" description="Helical" evidence="1">
    <location>
        <begin position="37"/>
        <end position="59"/>
    </location>
</feature>
<dbReference type="OrthoDB" id="8912972at2"/>